<reference evidence="9 10" key="1">
    <citation type="journal article" date="2016" name="Nat. Commun.">
        <title>Thousands of microbial genomes shed light on interconnected biogeochemical processes in an aquifer system.</title>
        <authorList>
            <person name="Anantharaman K."/>
            <person name="Brown C.T."/>
            <person name="Hug L.A."/>
            <person name="Sharon I."/>
            <person name="Castelle C.J."/>
            <person name="Probst A.J."/>
            <person name="Thomas B.C."/>
            <person name="Singh A."/>
            <person name="Wilkins M.J."/>
            <person name="Karaoz U."/>
            <person name="Brodie E.L."/>
            <person name="Williams K.H."/>
            <person name="Hubbard S.S."/>
            <person name="Banfield J.F."/>
        </authorList>
    </citation>
    <scope>NUCLEOTIDE SEQUENCE [LARGE SCALE GENOMIC DNA]</scope>
</reference>
<evidence type="ECO:0000313" key="10">
    <source>
        <dbReference type="Proteomes" id="UP000177407"/>
    </source>
</evidence>
<evidence type="ECO:0000256" key="3">
    <source>
        <dbReference type="ARBA" id="ARBA00023015"/>
    </source>
</evidence>
<name>A0A1F5S1B5_9BACT</name>
<dbReference type="InterPro" id="IPR019844">
    <property type="entry name" value="CSD_CS"/>
</dbReference>
<dbReference type="PANTHER" id="PTHR46565:SF20">
    <property type="entry name" value="COLD SHOCK DOMAIN-CONTAINING PROTEIN 4"/>
    <property type="match status" value="1"/>
</dbReference>
<evidence type="ECO:0000256" key="7">
    <source>
        <dbReference type="RuleBase" id="RU000408"/>
    </source>
</evidence>
<dbReference type="PIRSF" id="PIRSF002599">
    <property type="entry name" value="Cold_shock_A"/>
    <property type="match status" value="1"/>
</dbReference>
<organism evidence="9 10">
    <name type="scientific">Candidatus Falkowbacteria bacterium RIFOXYA2_FULL_38_12</name>
    <dbReference type="NCBI Taxonomy" id="1797993"/>
    <lineage>
        <taxon>Bacteria</taxon>
        <taxon>Candidatus Falkowiibacteriota</taxon>
    </lineage>
</organism>
<dbReference type="PROSITE" id="PS00352">
    <property type="entry name" value="CSD_1"/>
    <property type="match status" value="1"/>
</dbReference>
<dbReference type="Proteomes" id="UP000177407">
    <property type="component" value="Unassembled WGS sequence"/>
</dbReference>
<dbReference type="InterPro" id="IPR012340">
    <property type="entry name" value="NA-bd_OB-fold"/>
</dbReference>
<evidence type="ECO:0000256" key="2">
    <source>
        <dbReference type="ARBA" id="ARBA00022490"/>
    </source>
</evidence>
<proteinExistence type="predicted"/>
<evidence type="ECO:0000256" key="4">
    <source>
        <dbReference type="ARBA" id="ARBA00023125"/>
    </source>
</evidence>
<evidence type="ECO:0000313" key="9">
    <source>
        <dbReference type="EMBL" id="OGF20469.1"/>
    </source>
</evidence>
<evidence type="ECO:0000259" key="8">
    <source>
        <dbReference type="PROSITE" id="PS51857"/>
    </source>
</evidence>
<dbReference type="InterPro" id="IPR012156">
    <property type="entry name" value="Cold_shock_CspA"/>
</dbReference>
<dbReference type="SMART" id="SM00357">
    <property type="entry name" value="CSP"/>
    <property type="match status" value="1"/>
</dbReference>
<keyword evidence="3" id="KW-0805">Transcription regulation</keyword>
<keyword evidence="4" id="KW-0238">DNA-binding</keyword>
<evidence type="ECO:0000256" key="6">
    <source>
        <dbReference type="ARBA" id="ARBA00023163"/>
    </source>
</evidence>
<evidence type="ECO:0000256" key="5">
    <source>
        <dbReference type="ARBA" id="ARBA00023159"/>
    </source>
</evidence>
<accession>A0A1F5S1B5</accession>
<feature type="domain" description="CSD" evidence="8">
    <location>
        <begin position="1"/>
        <end position="65"/>
    </location>
</feature>
<comment type="caution">
    <text evidence="9">The sequence shown here is derived from an EMBL/GenBank/DDBJ whole genome shotgun (WGS) entry which is preliminary data.</text>
</comment>
<dbReference type="Pfam" id="PF00313">
    <property type="entry name" value="CSD"/>
    <property type="match status" value="1"/>
</dbReference>
<dbReference type="GO" id="GO:0003677">
    <property type="term" value="F:DNA binding"/>
    <property type="evidence" value="ECO:0007669"/>
    <property type="project" value="UniProtKB-KW"/>
</dbReference>
<dbReference type="InterPro" id="IPR011129">
    <property type="entry name" value="CSD"/>
</dbReference>
<dbReference type="AlphaFoldDB" id="A0A1F5S1B5"/>
<keyword evidence="2" id="KW-0963">Cytoplasm</keyword>
<dbReference type="SUPFAM" id="SSF50249">
    <property type="entry name" value="Nucleic acid-binding proteins"/>
    <property type="match status" value="1"/>
</dbReference>
<dbReference type="PROSITE" id="PS51857">
    <property type="entry name" value="CSD_2"/>
    <property type="match status" value="1"/>
</dbReference>
<evidence type="ECO:0000256" key="1">
    <source>
        <dbReference type="ARBA" id="ARBA00004496"/>
    </source>
</evidence>
<dbReference type="PRINTS" id="PR00050">
    <property type="entry name" value="COLDSHOCK"/>
</dbReference>
<dbReference type="PANTHER" id="PTHR46565">
    <property type="entry name" value="COLD SHOCK DOMAIN PROTEIN 2"/>
    <property type="match status" value="1"/>
</dbReference>
<dbReference type="InterPro" id="IPR002059">
    <property type="entry name" value="CSP_DNA-bd"/>
</dbReference>
<dbReference type="Gene3D" id="2.40.50.140">
    <property type="entry name" value="Nucleic acid-binding proteins"/>
    <property type="match status" value="1"/>
</dbReference>
<dbReference type="GO" id="GO:0005737">
    <property type="term" value="C:cytoplasm"/>
    <property type="evidence" value="ECO:0007669"/>
    <property type="project" value="UniProtKB-SubCell"/>
</dbReference>
<sequence>MKGTIKNIIFDKHFGFITPEDNSKDVFFHESGLQGVQFTQLKQGDVVTFEVEQSEKGPRAINVALAV</sequence>
<keyword evidence="6" id="KW-0804">Transcription</keyword>
<dbReference type="EMBL" id="MFGA01000023">
    <property type="protein sequence ID" value="OGF20469.1"/>
    <property type="molecule type" value="Genomic_DNA"/>
</dbReference>
<gene>
    <name evidence="9" type="ORF">A2257_03850</name>
</gene>
<comment type="subcellular location">
    <subcellularLocation>
        <location evidence="1 7">Cytoplasm</location>
    </subcellularLocation>
</comment>
<dbReference type="CDD" id="cd04458">
    <property type="entry name" value="CSP_CDS"/>
    <property type="match status" value="1"/>
</dbReference>
<protein>
    <submittedName>
        <fullName evidence="9">Cold-shock protein</fullName>
    </submittedName>
</protein>
<keyword evidence="5" id="KW-0010">Activator</keyword>